<dbReference type="NCBIfam" id="NF007232">
    <property type="entry name" value="PRK09651.1"/>
    <property type="match status" value="1"/>
</dbReference>
<proteinExistence type="inferred from homology"/>
<dbReference type="PANTHER" id="PTHR43133">
    <property type="entry name" value="RNA POLYMERASE ECF-TYPE SIGMA FACTO"/>
    <property type="match status" value="1"/>
</dbReference>
<keyword evidence="4" id="KW-0804">Transcription</keyword>
<dbReference type="EMBL" id="CP043046">
    <property type="protein sequence ID" value="QEI07330.1"/>
    <property type="molecule type" value="Genomic_DNA"/>
</dbReference>
<name>A0A5C0B2C9_9BURK</name>
<sequence>MSFSTSGLSVDAIGQLYTGHHRWLLGWLQRRVGCRDQAADLAQDTFVKVLRSRNSLYVEEARALLSTIARSIVVDHFRRRALEQAFLDALALIPEPQSPSPEARSLVLEALLAVDRMLDGLPDKVRRAFLLSQLDGMGYRDIATELGVSVSSVQQYMTRAYAACYAAQYADET</sequence>
<evidence type="ECO:0000313" key="7">
    <source>
        <dbReference type="EMBL" id="QEI07330.1"/>
    </source>
</evidence>
<dbReference type="PANTHER" id="PTHR43133:SF63">
    <property type="entry name" value="RNA POLYMERASE SIGMA FACTOR FECI-RELATED"/>
    <property type="match status" value="1"/>
</dbReference>
<dbReference type="InterPro" id="IPR013324">
    <property type="entry name" value="RNA_pol_sigma_r3/r4-like"/>
</dbReference>
<dbReference type="NCBIfam" id="TIGR02937">
    <property type="entry name" value="sigma70-ECF"/>
    <property type="match status" value="1"/>
</dbReference>
<dbReference type="OrthoDB" id="8654550at2"/>
<dbReference type="InterPro" id="IPR036388">
    <property type="entry name" value="WH-like_DNA-bd_sf"/>
</dbReference>
<evidence type="ECO:0000256" key="2">
    <source>
        <dbReference type="ARBA" id="ARBA00023015"/>
    </source>
</evidence>
<feature type="domain" description="RNA polymerase sigma-70 region 2" evidence="5">
    <location>
        <begin position="16"/>
        <end position="81"/>
    </location>
</feature>
<dbReference type="Gene3D" id="1.10.10.10">
    <property type="entry name" value="Winged helix-like DNA-binding domain superfamily/Winged helix DNA-binding domain"/>
    <property type="match status" value="1"/>
</dbReference>
<accession>A0A5C0B2C9</accession>
<dbReference type="InterPro" id="IPR013325">
    <property type="entry name" value="RNA_pol_sigma_r2"/>
</dbReference>
<dbReference type="RefSeq" id="WP_148816377.1">
    <property type="nucleotide sequence ID" value="NZ_CP043046.1"/>
</dbReference>
<gene>
    <name evidence="7" type="ORF">FXN63_16870</name>
</gene>
<protein>
    <submittedName>
        <fullName evidence="7">Sigma-70 family RNA polymerase sigma factor</fullName>
    </submittedName>
</protein>
<dbReference type="SUPFAM" id="SSF88659">
    <property type="entry name" value="Sigma3 and sigma4 domains of RNA polymerase sigma factors"/>
    <property type="match status" value="1"/>
</dbReference>
<dbReference type="KEGG" id="pacr:FXN63_16870"/>
<dbReference type="AlphaFoldDB" id="A0A5C0B2C9"/>
<dbReference type="InterPro" id="IPR007627">
    <property type="entry name" value="RNA_pol_sigma70_r2"/>
</dbReference>
<dbReference type="Pfam" id="PF08281">
    <property type="entry name" value="Sigma70_r4_2"/>
    <property type="match status" value="1"/>
</dbReference>
<dbReference type="InterPro" id="IPR013249">
    <property type="entry name" value="RNA_pol_sigma70_r4_t2"/>
</dbReference>
<dbReference type="GO" id="GO:0016987">
    <property type="term" value="F:sigma factor activity"/>
    <property type="evidence" value="ECO:0007669"/>
    <property type="project" value="UniProtKB-KW"/>
</dbReference>
<dbReference type="GO" id="GO:0003677">
    <property type="term" value="F:DNA binding"/>
    <property type="evidence" value="ECO:0007669"/>
    <property type="project" value="InterPro"/>
</dbReference>
<comment type="similarity">
    <text evidence="1">Belongs to the sigma-70 factor family. ECF subfamily.</text>
</comment>
<dbReference type="InterPro" id="IPR039425">
    <property type="entry name" value="RNA_pol_sigma-70-like"/>
</dbReference>
<dbReference type="InterPro" id="IPR014284">
    <property type="entry name" value="RNA_pol_sigma-70_dom"/>
</dbReference>
<dbReference type="Pfam" id="PF04542">
    <property type="entry name" value="Sigma70_r2"/>
    <property type="match status" value="1"/>
</dbReference>
<keyword evidence="2" id="KW-0805">Transcription regulation</keyword>
<keyword evidence="8" id="KW-1185">Reference proteome</keyword>
<evidence type="ECO:0000256" key="1">
    <source>
        <dbReference type="ARBA" id="ARBA00010641"/>
    </source>
</evidence>
<dbReference type="SUPFAM" id="SSF88946">
    <property type="entry name" value="Sigma2 domain of RNA polymerase sigma factors"/>
    <property type="match status" value="1"/>
</dbReference>
<evidence type="ECO:0000256" key="4">
    <source>
        <dbReference type="ARBA" id="ARBA00023163"/>
    </source>
</evidence>
<keyword evidence="3" id="KW-0731">Sigma factor</keyword>
<dbReference type="NCBIfam" id="NF009180">
    <property type="entry name" value="PRK12528.1"/>
    <property type="match status" value="1"/>
</dbReference>
<evidence type="ECO:0000256" key="3">
    <source>
        <dbReference type="ARBA" id="ARBA00023082"/>
    </source>
</evidence>
<dbReference type="Gene3D" id="1.10.1740.10">
    <property type="match status" value="1"/>
</dbReference>
<evidence type="ECO:0000259" key="5">
    <source>
        <dbReference type="Pfam" id="PF04542"/>
    </source>
</evidence>
<feature type="domain" description="RNA polymerase sigma factor 70 region 4 type 2" evidence="6">
    <location>
        <begin position="112"/>
        <end position="164"/>
    </location>
</feature>
<reference evidence="7 8" key="1">
    <citation type="submission" date="2019-08" db="EMBL/GenBank/DDBJ databases">
        <title>Amphibian skin-associated Pigmentiphaga: genome sequence and occurrence across geography and hosts.</title>
        <authorList>
            <person name="Bletz M.C."/>
            <person name="Bunk B."/>
            <person name="Sproeer C."/>
            <person name="Biwer P."/>
            <person name="Reiter S."/>
            <person name="Rabemananjara F.C.E."/>
            <person name="Schulz S."/>
            <person name="Overmann J."/>
            <person name="Vences M."/>
        </authorList>
    </citation>
    <scope>NUCLEOTIDE SEQUENCE [LARGE SCALE GENOMIC DNA]</scope>
    <source>
        <strain evidence="7 8">Mada1488</strain>
    </source>
</reference>
<evidence type="ECO:0000259" key="6">
    <source>
        <dbReference type="Pfam" id="PF08281"/>
    </source>
</evidence>
<dbReference type="GO" id="GO:0006352">
    <property type="term" value="P:DNA-templated transcription initiation"/>
    <property type="evidence" value="ECO:0007669"/>
    <property type="project" value="InterPro"/>
</dbReference>
<organism evidence="7 8">
    <name type="scientific">Pigmentiphaga aceris</name>
    <dbReference type="NCBI Taxonomy" id="1940612"/>
    <lineage>
        <taxon>Bacteria</taxon>
        <taxon>Pseudomonadati</taxon>
        <taxon>Pseudomonadota</taxon>
        <taxon>Betaproteobacteria</taxon>
        <taxon>Burkholderiales</taxon>
        <taxon>Alcaligenaceae</taxon>
        <taxon>Pigmentiphaga</taxon>
    </lineage>
</organism>
<evidence type="ECO:0000313" key="8">
    <source>
        <dbReference type="Proteomes" id="UP000325161"/>
    </source>
</evidence>
<dbReference type="Proteomes" id="UP000325161">
    <property type="component" value="Chromosome"/>
</dbReference>